<name>A0A4C1W9Q5_EUMVA</name>
<sequence>MNPYHPRRGFAHSCDSSFAFGFHVSSTNYYKDGPNLCSSEFSSILNPCSLSISNSTPAHFSNVHPNLSRDSISYLLSFLVSVPLNADVALGSDPGLNFTCTLGSDSGLACYYARGTALFSNSTLTLSSDLGLALSLEFNSIFRKVMFLRISRFHSCFHQF</sequence>
<dbReference type="Proteomes" id="UP000299102">
    <property type="component" value="Unassembled WGS sequence"/>
</dbReference>
<keyword evidence="2" id="KW-1185">Reference proteome</keyword>
<evidence type="ECO:0000313" key="1">
    <source>
        <dbReference type="EMBL" id="GBP48118.1"/>
    </source>
</evidence>
<evidence type="ECO:0000313" key="2">
    <source>
        <dbReference type="Proteomes" id="UP000299102"/>
    </source>
</evidence>
<protein>
    <submittedName>
        <fullName evidence="1">Uncharacterized protein</fullName>
    </submittedName>
</protein>
<gene>
    <name evidence="1" type="ORF">EVAR_74623_1</name>
</gene>
<organism evidence="1 2">
    <name type="scientific">Eumeta variegata</name>
    <name type="common">Bagworm moth</name>
    <name type="synonym">Eumeta japonica</name>
    <dbReference type="NCBI Taxonomy" id="151549"/>
    <lineage>
        <taxon>Eukaryota</taxon>
        <taxon>Metazoa</taxon>
        <taxon>Ecdysozoa</taxon>
        <taxon>Arthropoda</taxon>
        <taxon>Hexapoda</taxon>
        <taxon>Insecta</taxon>
        <taxon>Pterygota</taxon>
        <taxon>Neoptera</taxon>
        <taxon>Endopterygota</taxon>
        <taxon>Lepidoptera</taxon>
        <taxon>Glossata</taxon>
        <taxon>Ditrysia</taxon>
        <taxon>Tineoidea</taxon>
        <taxon>Psychidae</taxon>
        <taxon>Oiketicinae</taxon>
        <taxon>Eumeta</taxon>
    </lineage>
</organism>
<accession>A0A4C1W9Q5</accession>
<reference evidence="1 2" key="1">
    <citation type="journal article" date="2019" name="Commun. Biol.">
        <title>The bagworm genome reveals a unique fibroin gene that provides high tensile strength.</title>
        <authorList>
            <person name="Kono N."/>
            <person name="Nakamura H."/>
            <person name="Ohtoshi R."/>
            <person name="Tomita M."/>
            <person name="Numata K."/>
            <person name="Arakawa K."/>
        </authorList>
    </citation>
    <scope>NUCLEOTIDE SEQUENCE [LARGE SCALE GENOMIC DNA]</scope>
</reference>
<dbReference type="EMBL" id="BGZK01000517">
    <property type="protein sequence ID" value="GBP48118.1"/>
    <property type="molecule type" value="Genomic_DNA"/>
</dbReference>
<dbReference type="AlphaFoldDB" id="A0A4C1W9Q5"/>
<comment type="caution">
    <text evidence="1">The sequence shown here is derived from an EMBL/GenBank/DDBJ whole genome shotgun (WGS) entry which is preliminary data.</text>
</comment>
<proteinExistence type="predicted"/>